<dbReference type="SMART" id="SM00980">
    <property type="entry name" value="THAP"/>
    <property type="match status" value="1"/>
</dbReference>
<dbReference type="AlphaFoldDB" id="A0A8D9BLQ3"/>
<evidence type="ECO:0000256" key="3">
    <source>
        <dbReference type="ARBA" id="ARBA00022833"/>
    </source>
</evidence>
<evidence type="ECO:0000256" key="1">
    <source>
        <dbReference type="ARBA" id="ARBA00022723"/>
    </source>
</evidence>
<dbReference type="SUPFAM" id="SSF57716">
    <property type="entry name" value="Glucocorticoid receptor-like (DNA-binding domain)"/>
    <property type="match status" value="1"/>
</dbReference>
<protein>
    <recommendedName>
        <fullName evidence="6">THAP-type domain-containing protein</fullName>
    </recommendedName>
</protein>
<evidence type="ECO:0000256" key="2">
    <source>
        <dbReference type="ARBA" id="ARBA00022771"/>
    </source>
</evidence>
<keyword evidence="2 5" id="KW-0863">Zinc-finger</keyword>
<dbReference type="InterPro" id="IPR026516">
    <property type="entry name" value="THAP1/10"/>
</dbReference>
<dbReference type="PANTHER" id="PTHR46600:SF11">
    <property type="entry name" value="THAP DOMAIN-CONTAINING PROTEIN 10"/>
    <property type="match status" value="1"/>
</dbReference>
<evidence type="ECO:0000256" key="4">
    <source>
        <dbReference type="ARBA" id="ARBA00023125"/>
    </source>
</evidence>
<dbReference type="SMART" id="SM00692">
    <property type="entry name" value="DM3"/>
    <property type="match status" value="1"/>
</dbReference>
<proteinExistence type="predicted"/>
<dbReference type="InterPro" id="IPR006612">
    <property type="entry name" value="THAP_Znf"/>
</dbReference>
<evidence type="ECO:0000259" key="6">
    <source>
        <dbReference type="PROSITE" id="PS50950"/>
    </source>
</evidence>
<organism evidence="7">
    <name type="scientific">Cacopsylla melanoneura</name>
    <dbReference type="NCBI Taxonomy" id="428564"/>
    <lineage>
        <taxon>Eukaryota</taxon>
        <taxon>Metazoa</taxon>
        <taxon>Ecdysozoa</taxon>
        <taxon>Arthropoda</taxon>
        <taxon>Hexapoda</taxon>
        <taxon>Insecta</taxon>
        <taxon>Pterygota</taxon>
        <taxon>Neoptera</taxon>
        <taxon>Paraneoptera</taxon>
        <taxon>Hemiptera</taxon>
        <taxon>Sternorrhyncha</taxon>
        <taxon>Psylloidea</taxon>
        <taxon>Psyllidae</taxon>
        <taxon>Psyllinae</taxon>
        <taxon>Cacopsylla</taxon>
    </lineage>
</organism>
<dbReference type="PROSITE" id="PS50950">
    <property type="entry name" value="ZF_THAP"/>
    <property type="match status" value="1"/>
</dbReference>
<dbReference type="Pfam" id="PF05485">
    <property type="entry name" value="THAP"/>
    <property type="match status" value="1"/>
</dbReference>
<evidence type="ECO:0000313" key="7">
    <source>
        <dbReference type="EMBL" id="CAG6783696.1"/>
    </source>
</evidence>
<name>A0A8D9BLQ3_9HEMI</name>
<evidence type="ECO:0000256" key="5">
    <source>
        <dbReference type="PROSITE-ProRule" id="PRU00309"/>
    </source>
</evidence>
<accession>A0A8D9BLQ3</accession>
<dbReference type="PANTHER" id="PTHR46600">
    <property type="entry name" value="THAP DOMAIN-CONTAINING"/>
    <property type="match status" value="1"/>
</dbReference>
<feature type="domain" description="THAP-type" evidence="6">
    <location>
        <begin position="1"/>
        <end position="92"/>
    </location>
</feature>
<dbReference type="EMBL" id="HBUF01633889">
    <property type="protein sequence ID" value="CAG6783696.1"/>
    <property type="molecule type" value="Transcribed_RNA"/>
</dbReference>
<reference evidence="7" key="1">
    <citation type="submission" date="2021-05" db="EMBL/GenBank/DDBJ databases">
        <authorList>
            <person name="Alioto T."/>
            <person name="Alioto T."/>
            <person name="Gomez Garrido J."/>
        </authorList>
    </citation>
    <scope>NUCLEOTIDE SEQUENCE</scope>
</reference>
<keyword evidence="4 5" id="KW-0238">DNA-binding</keyword>
<keyword evidence="3" id="KW-0862">Zinc</keyword>
<keyword evidence="1" id="KW-0479">Metal-binding</keyword>
<sequence>MVNCAVFGCFNVSSNKKFKSNISFYSFPKNSDTCSKWINFCCREGKINIKYARICSEHFETKHRYWQMQHQILGYSPTLSRKIRPGAVPTLKPPETSIPRKIDIKRQKAREDRLQKRKDRLAERHLIQKLMYAEPGPSNMDSNEFPMVVDETSQPETQVSDYWISVGKRTCRLKRKNKKVGGRKKCRGCLEGENKKVGGRQGCNHE</sequence>
<dbReference type="GO" id="GO:0043565">
    <property type="term" value="F:sequence-specific DNA binding"/>
    <property type="evidence" value="ECO:0007669"/>
    <property type="project" value="InterPro"/>
</dbReference>
<dbReference type="GO" id="GO:0008270">
    <property type="term" value="F:zinc ion binding"/>
    <property type="evidence" value="ECO:0007669"/>
    <property type="project" value="UniProtKB-KW"/>
</dbReference>